<gene>
    <name evidence="1" type="ORF">CGI_10015833</name>
</gene>
<name>K1QJE7_MAGGI</name>
<sequence length="57" mass="6602">MASRFAQTSDEESPRQNKTLIRFVTDCLQKFVGSVRSIEGDADGLAYYELYRLHKFL</sequence>
<accession>K1QJE7</accession>
<proteinExistence type="predicted"/>
<dbReference type="HOGENOM" id="CLU_2998483_0_0_1"/>
<organism evidence="1">
    <name type="scientific">Magallana gigas</name>
    <name type="common">Pacific oyster</name>
    <name type="synonym">Crassostrea gigas</name>
    <dbReference type="NCBI Taxonomy" id="29159"/>
    <lineage>
        <taxon>Eukaryota</taxon>
        <taxon>Metazoa</taxon>
        <taxon>Spiralia</taxon>
        <taxon>Lophotrochozoa</taxon>
        <taxon>Mollusca</taxon>
        <taxon>Bivalvia</taxon>
        <taxon>Autobranchia</taxon>
        <taxon>Pteriomorphia</taxon>
        <taxon>Ostreida</taxon>
        <taxon>Ostreoidea</taxon>
        <taxon>Ostreidae</taxon>
        <taxon>Magallana</taxon>
    </lineage>
</organism>
<reference evidence="1" key="1">
    <citation type="journal article" date="2012" name="Nature">
        <title>The oyster genome reveals stress adaptation and complexity of shell formation.</title>
        <authorList>
            <person name="Zhang G."/>
            <person name="Fang X."/>
            <person name="Guo X."/>
            <person name="Li L."/>
            <person name="Luo R."/>
            <person name="Xu F."/>
            <person name="Yang P."/>
            <person name="Zhang L."/>
            <person name="Wang X."/>
            <person name="Qi H."/>
            <person name="Xiong Z."/>
            <person name="Que H."/>
            <person name="Xie Y."/>
            <person name="Holland P.W."/>
            <person name="Paps J."/>
            <person name="Zhu Y."/>
            <person name="Wu F."/>
            <person name="Chen Y."/>
            <person name="Wang J."/>
            <person name="Peng C."/>
            <person name="Meng J."/>
            <person name="Yang L."/>
            <person name="Liu J."/>
            <person name="Wen B."/>
            <person name="Zhang N."/>
            <person name="Huang Z."/>
            <person name="Zhu Q."/>
            <person name="Feng Y."/>
            <person name="Mount A."/>
            <person name="Hedgecock D."/>
            <person name="Xu Z."/>
            <person name="Liu Y."/>
            <person name="Domazet-Loso T."/>
            <person name="Du Y."/>
            <person name="Sun X."/>
            <person name="Zhang S."/>
            <person name="Liu B."/>
            <person name="Cheng P."/>
            <person name="Jiang X."/>
            <person name="Li J."/>
            <person name="Fan D."/>
            <person name="Wang W."/>
            <person name="Fu W."/>
            <person name="Wang T."/>
            <person name="Wang B."/>
            <person name="Zhang J."/>
            <person name="Peng Z."/>
            <person name="Li Y."/>
            <person name="Li N."/>
            <person name="Wang J."/>
            <person name="Chen M."/>
            <person name="He Y."/>
            <person name="Tan F."/>
            <person name="Song X."/>
            <person name="Zheng Q."/>
            <person name="Huang R."/>
            <person name="Yang H."/>
            <person name="Du X."/>
            <person name="Chen L."/>
            <person name="Yang M."/>
            <person name="Gaffney P.M."/>
            <person name="Wang S."/>
            <person name="Luo L."/>
            <person name="She Z."/>
            <person name="Ming Y."/>
            <person name="Huang W."/>
            <person name="Zhang S."/>
            <person name="Huang B."/>
            <person name="Zhang Y."/>
            <person name="Qu T."/>
            <person name="Ni P."/>
            <person name="Miao G."/>
            <person name="Wang J."/>
            <person name="Wang Q."/>
            <person name="Steinberg C.E."/>
            <person name="Wang H."/>
            <person name="Li N."/>
            <person name="Qian L."/>
            <person name="Zhang G."/>
            <person name="Li Y."/>
            <person name="Yang H."/>
            <person name="Liu X."/>
            <person name="Wang J."/>
            <person name="Yin Y."/>
            <person name="Wang J."/>
        </authorList>
    </citation>
    <scope>NUCLEOTIDE SEQUENCE [LARGE SCALE GENOMIC DNA]</scope>
    <source>
        <strain evidence="1">05x7-T-G4-1.051#20</strain>
    </source>
</reference>
<protein>
    <submittedName>
        <fullName evidence="1">Uncharacterized protein</fullName>
    </submittedName>
</protein>
<dbReference type="InParanoid" id="K1QJE7"/>
<dbReference type="AlphaFoldDB" id="K1QJE7"/>
<evidence type="ECO:0000313" key="1">
    <source>
        <dbReference type="EMBL" id="EKC31294.1"/>
    </source>
</evidence>
<dbReference type="EMBL" id="JH818775">
    <property type="protein sequence ID" value="EKC31294.1"/>
    <property type="molecule type" value="Genomic_DNA"/>
</dbReference>